<dbReference type="Gene3D" id="3.30.710.10">
    <property type="entry name" value="Potassium Channel Kv1.1, Chain A"/>
    <property type="match status" value="1"/>
</dbReference>
<sequence>MGGLIDLITVYRRSNGKRVNVLSATIDDKTFMKAIDFCKHHMDDEPSTKKTVFDDITSPEMSPWDKQFISIELQDLLDLADVADRLDIKKLMVVTSKEVSHRFSNMSKAEKKKYFNIIDDDFTEYQKHMIRLENDYHRYNWESLY</sequence>
<dbReference type="EMBL" id="JANBUM010000408">
    <property type="protein sequence ID" value="KAJ2777521.1"/>
    <property type="molecule type" value="Genomic_DNA"/>
</dbReference>
<dbReference type="AlphaFoldDB" id="A0A9W8H3N0"/>
<gene>
    <name evidence="2" type="ORF">GGI15_004477</name>
</gene>
<dbReference type="InterPro" id="IPR011333">
    <property type="entry name" value="SKP1/BTB/POZ_sf"/>
</dbReference>
<protein>
    <recommendedName>
        <fullName evidence="1">SKP1 component dimerisation domain-containing protein</fullName>
    </recommendedName>
</protein>
<name>A0A9W8H3N0_9FUNG</name>
<dbReference type="SUPFAM" id="SSF81382">
    <property type="entry name" value="Skp1 dimerisation domain-like"/>
    <property type="match status" value="1"/>
</dbReference>
<reference evidence="2" key="1">
    <citation type="submission" date="2022-07" db="EMBL/GenBank/DDBJ databases">
        <title>Phylogenomic reconstructions and comparative analyses of Kickxellomycotina fungi.</title>
        <authorList>
            <person name="Reynolds N.K."/>
            <person name="Stajich J.E."/>
            <person name="Barry K."/>
            <person name="Grigoriev I.V."/>
            <person name="Crous P."/>
            <person name="Smith M.E."/>
        </authorList>
    </citation>
    <scope>NUCLEOTIDE SEQUENCE</scope>
    <source>
        <strain evidence="2">BCRC 34489</strain>
    </source>
</reference>
<accession>A0A9W8H3N0</accession>
<organism evidence="2 3">
    <name type="scientific">Coemansia interrupta</name>
    <dbReference type="NCBI Taxonomy" id="1126814"/>
    <lineage>
        <taxon>Eukaryota</taxon>
        <taxon>Fungi</taxon>
        <taxon>Fungi incertae sedis</taxon>
        <taxon>Zoopagomycota</taxon>
        <taxon>Kickxellomycotina</taxon>
        <taxon>Kickxellomycetes</taxon>
        <taxon>Kickxellales</taxon>
        <taxon>Kickxellaceae</taxon>
        <taxon>Coemansia</taxon>
    </lineage>
</organism>
<dbReference type="InterPro" id="IPR016897">
    <property type="entry name" value="SKP1"/>
</dbReference>
<dbReference type="Proteomes" id="UP001140172">
    <property type="component" value="Unassembled WGS sequence"/>
</dbReference>
<comment type="caution">
    <text evidence="2">The sequence shown here is derived from an EMBL/GenBank/DDBJ whole genome shotgun (WGS) entry which is preliminary data.</text>
</comment>
<evidence type="ECO:0000313" key="2">
    <source>
        <dbReference type="EMBL" id="KAJ2777521.1"/>
    </source>
</evidence>
<dbReference type="GO" id="GO:0006511">
    <property type="term" value="P:ubiquitin-dependent protein catabolic process"/>
    <property type="evidence" value="ECO:0007669"/>
    <property type="project" value="InterPro"/>
</dbReference>
<dbReference type="PANTHER" id="PTHR11165">
    <property type="entry name" value="SKP1"/>
    <property type="match status" value="1"/>
</dbReference>
<dbReference type="Pfam" id="PF01466">
    <property type="entry name" value="Skp1"/>
    <property type="match status" value="1"/>
</dbReference>
<dbReference type="InterPro" id="IPR016072">
    <property type="entry name" value="Skp1_comp_dimer"/>
</dbReference>
<keyword evidence="3" id="KW-1185">Reference proteome</keyword>
<dbReference type="InterPro" id="IPR036296">
    <property type="entry name" value="SKP1-like_dim_sf"/>
</dbReference>
<evidence type="ECO:0000259" key="1">
    <source>
        <dbReference type="Pfam" id="PF01466"/>
    </source>
</evidence>
<proteinExistence type="predicted"/>
<feature type="domain" description="SKP1 component dimerisation" evidence="1">
    <location>
        <begin position="89"/>
        <end position="134"/>
    </location>
</feature>
<evidence type="ECO:0000313" key="3">
    <source>
        <dbReference type="Proteomes" id="UP001140172"/>
    </source>
</evidence>